<evidence type="ECO:0000313" key="1">
    <source>
        <dbReference type="EMBL" id="PIS15148.1"/>
    </source>
</evidence>
<comment type="caution">
    <text evidence="1">The sequence shown here is derived from an EMBL/GenBank/DDBJ whole genome shotgun (WGS) entry which is preliminary data.</text>
</comment>
<organism evidence="1 2">
    <name type="scientific">Candidatus Shapirobacteria bacterium CG09_land_8_20_14_0_10_38_17</name>
    <dbReference type="NCBI Taxonomy" id="1974884"/>
    <lineage>
        <taxon>Bacteria</taxon>
        <taxon>Candidatus Shapironibacteriota</taxon>
    </lineage>
</organism>
<dbReference type="Proteomes" id="UP000231282">
    <property type="component" value="Unassembled WGS sequence"/>
</dbReference>
<sequence length="350" mass="40843">MKERDDKPRLKPKPEVFIIRPEKRPILEYFNRCRPLYGSDIRVDIEGNIFYPTWRQVRREEINPENYDLLSRKRIRPEIYLNLSLSTKNPYELRIHQVKKDGGSVEAGIRSIEHVIETETKKETPQAKMVQERINQLFSLFSNFSSLTKEDFKIIQGETYTQLARVGFNPETVMLEEKQKISHWLIKGSGGKDSLSRLNSLITTMALQAAYHRAIERELSIDQILTKFIRMHEALTLAREFSREILTDAHQWLEPQRLPAYYLFRYPQKPPQNVGVTVGILNTLSWQLTQPPVKPYRPTGLAAREPLIQAVGFLKQNQREEINQKGLFQQASTVLRETLEKYQSVHPTSA</sequence>
<dbReference type="EMBL" id="PEZH01000026">
    <property type="protein sequence ID" value="PIS15148.1"/>
    <property type="molecule type" value="Genomic_DNA"/>
</dbReference>
<proteinExistence type="predicted"/>
<reference evidence="2" key="1">
    <citation type="submission" date="2017-09" db="EMBL/GenBank/DDBJ databases">
        <title>Depth-based differentiation of microbial function through sediment-hosted aquifers and enrichment of novel symbionts in the deep terrestrial subsurface.</title>
        <authorList>
            <person name="Probst A.J."/>
            <person name="Ladd B."/>
            <person name="Jarett J.K."/>
            <person name="Geller-Mcgrath D.E."/>
            <person name="Sieber C.M.K."/>
            <person name="Emerson J.B."/>
            <person name="Anantharaman K."/>
            <person name="Thomas B.C."/>
            <person name="Malmstrom R."/>
            <person name="Stieglmeier M."/>
            <person name="Klingl A."/>
            <person name="Woyke T."/>
            <person name="Ryan C.M."/>
            <person name="Banfield J.F."/>
        </authorList>
    </citation>
    <scope>NUCLEOTIDE SEQUENCE [LARGE SCALE GENOMIC DNA]</scope>
</reference>
<evidence type="ECO:0000313" key="2">
    <source>
        <dbReference type="Proteomes" id="UP000231282"/>
    </source>
</evidence>
<name>A0A2H0WT90_9BACT</name>
<accession>A0A2H0WT90</accession>
<gene>
    <name evidence="1" type="ORF">COT63_01565</name>
</gene>
<dbReference type="AlphaFoldDB" id="A0A2H0WT90"/>
<protein>
    <submittedName>
        <fullName evidence="1">Uncharacterized protein</fullName>
    </submittedName>
</protein>